<evidence type="ECO:0000313" key="2">
    <source>
        <dbReference type="EMBL" id="GBG77340.1"/>
    </source>
</evidence>
<dbReference type="PANTHER" id="PTHR37984">
    <property type="entry name" value="PROTEIN CBG26694"/>
    <property type="match status" value="1"/>
</dbReference>
<sequence length="818" mass="92788">MLAVAGDMFPEKCEPYIDDNPVKGARYKDETEVQPGVREFVWDHLQDIKDLLQRFIVYNITASGPKSILAVPEVTILGFRCGAYGRRLDPAKTDKISQWPTPLRATTEVRAFLGVVGFWRIFIKGFAKITEPIRTMIREGGTMDWTEDREEASQTLKDILSSDQVTLAAPCFNDEFKKEVLAILHCLKTFQAYLFGRRFILRINPTNVVGALKNYKPIDPTIGRWIGFIWQFDYKVERIAGLRNRADGLSRICITPEGVEDAEPIDVFLEYEGGTLVGDNEMEDPTITTGQLLIQTLEKGAPAVVAELGEGPVTTVRRKEEKDSWGAEVGAREELMAMTVEGGRDAVMTLAETWAQKECQYLVNLTPEEQGADQNEQEFFLIQMYEGVFKEIGLLLVGNKQPTEVGPKAREEVEKYVLRNGHLFKREEGMMPRRVVCGRSRQLDIIQAMHDGLVGGHRSSKGTFAKIVPLYFWPGMAGMVAMYCQTCLICQERCSIRVYEPLRPTRVLEPGHLVHLDLAVMPVSTDGFRYILDARDNLSGYVEAIALKKKTGKAVADWVEDFYLRHPFVRRFIADNGTKFINQEVLNRLKTLCVPIKITEPYHPEVNALVERGHRTLKNTIAKLAADNLGSWPRFLKQAVFAENMTPKRTTGCIPAELWYGREIDFPIEALVPTWNRLNDYPHLSTEELITARCQQIARNKEALEEVVNRVTDSRMRDKTRWDQVKNIRKEPLQVGEKVLIRNSALESTWSGQLGKRFKGPYRIAKSVGLNTFELEDLDGTNIRGPSPGQRLVKFLSRDPVEQWLQEAQDRETGGLTA</sequence>
<dbReference type="GO" id="GO:0003676">
    <property type="term" value="F:nucleic acid binding"/>
    <property type="evidence" value="ECO:0007669"/>
    <property type="project" value="InterPro"/>
</dbReference>
<dbReference type="Gramene" id="GBG77340">
    <property type="protein sequence ID" value="GBG77340"/>
    <property type="gene ID" value="CBR_g23671"/>
</dbReference>
<dbReference type="Pfam" id="PF00665">
    <property type="entry name" value="rve"/>
    <property type="match status" value="1"/>
</dbReference>
<dbReference type="GO" id="GO:0015074">
    <property type="term" value="P:DNA integration"/>
    <property type="evidence" value="ECO:0007669"/>
    <property type="project" value="InterPro"/>
</dbReference>
<name>A0A388L4V2_CHABU</name>
<dbReference type="InterPro" id="IPR001584">
    <property type="entry name" value="Integrase_cat-core"/>
</dbReference>
<organism evidence="2 3">
    <name type="scientific">Chara braunii</name>
    <name type="common">Braun's stonewort</name>
    <dbReference type="NCBI Taxonomy" id="69332"/>
    <lineage>
        <taxon>Eukaryota</taxon>
        <taxon>Viridiplantae</taxon>
        <taxon>Streptophyta</taxon>
        <taxon>Charophyceae</taxon>
        <taxon>Charales</taxon>
        <taxon>Characeae</taxon>
        <taxon>Chara</taxon>
    </lineage>
</organism>
<dbReference type="InterPro" id="IPR043128">
    <property type="entry name" value="Rev_trsase/Diguanyl_cyclase"/>
</dbReference>
<dbReference type="InterPro" id="IPR012337">
    <property type="entry name" value="RNaseH-like_sf"/>
</dbReference>
<dbReference type="SUPFAM" id="SSF53098">
    <property type="entry name" value="Ribonuclease H-like"/>
    <property type="match status" value="1"/>
</dbReference>
<proteinExistence type="predicted"/>
<dbReference type="InterPro" id="IPR041588">
    <property type="entry name" value="Integrase_H2C2"/>
</dbReference>
<reference evidence="2 3" key="1">
    <citation type="journal article" date="2018" name="Cell">
        <title>The Chara Genome: Secondary Complexity and Implications for Plant Terrestrialization.</title>
        <authorList>
            <person name="Nishiyama T."/>
            <person name="Sakayama H."/>
            <person name="Vries J.D."/>
            <person name="Buschmann H."/>
            <person name="Saint-Marcoux D."/>
            <person name="Ullrich K.K."/>
            <person name="Haas F.B."/>
            <person name="Vanderstraeten L."/>
            <person name="Becker D."/>
            <person name="Lang D."/>
            <person name="Vosolsobe S."/>
            <person name="Rombauts S."/>
            <person name="Wilhelmsson P.K.I."/>
            <person name="Janitza P."/>
            <person name="Kern R."/>
            <person name="Heyl A."/>
            <person name="Rumpler F."/>
            <person name="Villalobos L.I.A.C."/>
            <person name="Clay J.M."/>
            <person name="Skokan R."/>
            <person name="Toyoda A."/>
            <person name="Suzuki Y."/>
            <person name="Kagoshima H."/>
            <person name="Schijlen E."/>
            <person name="Tajeshwar N."/>
            <person name="Catarino B."/>
            <person name="Hetherington A.J."/>
            <person name="Saltykova A."/>
            <person name="Bonnot C."/>
            <person name="Breuninger H."/>
            <person name="Symeonidi A."/>
            <person name="Radhakrishnan G.V."/>
            <person name="Van Nieuwerburgh F."/>
            <person name="Deforce D."/>
            <person name="Chang C."/>
            <person name="Karol K.G."/>
            <person name="Hedrich R."/>
            <person name="Ulvskov P."/>
            <person name="Glockner G."/>
            <person name="Delwiche C.F."/>
            <person name="Petrasek J."/>
            <person name="Van de Peer Y."/>
            <person name="Friml J."/>
            <person name="Beilby M."/>
            <person name="Dolan L."/>
            <person name="Kohara Y."/>
            <person name="Sugano S."/>
            <person name="Fujiyama A."/>
            <person name="Delaux P.-M."/>
            <person name="Quint M."/>
            <person name="TheiBen G."/>
            <person name="Hagemann M."/>
            <person name="Harholt J."/>
            <person name="Dunand C."/>
            <person name="Zachgo S."/>
            <person name="Langdale J."/>
            <person name="Maumus F."/>
            <person name="Straeten D.V.D."/>
            <person name="Gould S.B."/>
            <person name="Rensing S.A."/>
        </authorList>
    </citation>
    <scope>NUCLEOTIDE SEQUENCE [LARGE SCALE GENOMIC DNA]</scope>
    <source>
        <strain evidence="2 3">S276</strain>
    </source>
</reference>
<accession>A0A388L4V2</accession>
<evidence type="ECO:0000259" key="1">
    <source>
        <dbReference type="PROSITE" id="PS50994"/>
    </source>
</evidence>
<dbReference type="InterPro" id="IPR036397">
    <property type="entry name" value="RNaseH_sf"/>
</dbReference>
<gene>
    <name evidence="2" type="ORF">CBR_g23671</name>
</gene>
<dbReference type="AlphaFoldDB" id="A0A388L4V2"/>
<dbReference type="Gene3D" id="1.10.340.70">
    <property type="match status" value="1"/>
</dbReference>
<dbReference type="SUPFAM" id="SSF56672">
    <property type="entry name" value="DNA/RNA polymerases"/>
    <property type="match status" value="1"/>
</dbReference>
<keyword evidence="3" id="KW-1185">Reference proteome</keyword>
<dbReference type="OrthoDB" id="5599163at2759"/>
<dbReference type="PROSITE" id="PS50994">
    <property type="entry name" value="INTEGRASE"/>
    <property type="match status" value="1"/>
</dbReference>
<dbReference type="Gene3D" id="3.30.420.10">
    <property type="entry name" value="Ribonuclease H-like superfamily/Ribonuclease H"/>
    <property type="match status" value="1"/>
</dbReference>
<dbReference type="InterPro" id="IPR050951">
    <property type="entry name" value="Retrovirus_Pol_polyprotein"/>
</dbReference>
<protein>
    <recommendedName>
        <fullName evidence="1">Integrase catalytic domain-containing protein</fullName>
    </recommendedName>
</protein>
<feature type="domain" description="Integrase catalytic" evidence="1">
    <location>
        <begin position="506"/>
        <end position="663"/>
    </location>
</feature>
<dbReference type="EMBL" id="BFEA01000265">
    <property type="protein sequence ID" value="GBG77340.1"/>
    <property type="molecule type" value="Genomic_DNA"/>
</dbReference>
<comment type="caution">
    <text evidence="2">The sequence shown here is derived from an EMBL/GenBank/DDBJ whole genome shotgun (WGS) entry which is preliminary data.</text>
</comment>
<evidence type="ECO:0000313" key="3">
    <source>
        <dbReference type="Proteomes" id="UP000265515"/>
    </source>
</evidence>
<dbReference type="Pfam" id="PF17921">
    <property type="entry name" value="Integrase_H2C2"/>
    <property type="match status" value="1"/>
</dbReference>
<dbReference type="PANTHER" id="PTHR37984:SF5">
    <property type="entry name" value="PROTEIN NYNRIN-LIKE"/>
    <property type="match status" value="1"/>
</dbReference>
<dbReference type="InterPro" id="IPR043502">
    <property type="entry name" value="DNA/RNA_pol_sf"/>
</dbReference>
<dbReference type="Proteomes" id="UP000265515">
    <property type="component" value="Unassembled WGS sequence"/>
</dbReference>
<dbReference type="Gene3D" id="3.30.70.270">
    <property type="match status" value="2"/>
</dbReference>